<keyword evidence="2" id="KW-1185">Reference proteome</keyword>
<name>A0A8X6VWC5_TRICX</name>
<evidence type="ECO:0000313" key="2">
    <source>
        <dbReference type="Proteomes" id="UP000887159"/>
    </source>
</evidence>
<gene>
    <name evidence="1" type="ORF">TNCV_1630651</name>
</gene>
<dbReference type="EMBL" id="BMAU01021366">
    <property type="protein sequence ID" value="GFY23783.1"/>
    <property type="molecule type" value="Genomic_DNA"/>
</dbReference>
<dbReference type="AlphaFoldDB" id="A0A8X6VWC5"/>
<comment type="caution">
    <text evidence="1">The sequence shown here is derived from an EMBL/GenBank/DDBJ whole genome shotgun (WGS) entry which is preliminary data.</text>
</comment>
<organism evidence="1 2">
    <name type="scientific">Trichonephila clavipes</name>
    <name type="common">Golden silk orbweaver</name>
    <name type="synonym">Nephila clavipes</name>
    <dbReference type="NCBI Taxonomy" id="2585209"/>
    <lineage>
        <taxon>Eukaryota</taxon>
        <taxon>Metazoa</taxon>
        <taxon>Ecdysozoa</taxon>
        <taxon>Arthropoda</taxon>
        <taxon>Chelicerata</taxon>
        <taxon>Arachnida</taxon>
        <taxon>Araneae</taxon>
        <taxon>Araneomorphae</taxon>
        <taxon>Entelegynae</taxon>
        <taxon>Araneoidea</taxon>
        <taxon>Nephilidae</taxon>
        <taxon>Trichonephila</taxon>
    </lineage>
</organism>
<protein>
    <submittedName>
        <fullName evidence="1">Uncharacterized protein</fullName>
    </submittedName>
</protein>
<evidence type="ECO:0000313" key="1">
    <source>
        <dbReference type="EMBL" id="GFY23783.1"/>
    </source>
</evidence>
<proteinExistence type="predicted"/>
<reference evidence="1" key="1">
    <citation type="submission" date="2020-08" db="EMBL/GenBank/DDBJ databases">
        <title>Multicomponent nature underlies the extraordinary mechanical properties of spider dragline silk.</title>
        <authorList>
            <person name="Kono N."/>
            <person name="Nakamura H."/>
            <person name="Mori M."/>
            <person name="Yoshida Y."/>
            <person name="Ohtoshi R."/>
            <person name="Malay A.D."/>
            <person name="Moran D.A.P."/>
            <person name="Tomita M."/>
            <person name="Numata K."/>
            <person name="Arakawa K."/>
        </authorList>
    </citation>
    <scope>NUCLEOTIDE SEQUENCE</scope>
</reference>
<dbReference type="Proteomes" id="UP000887159">
    <property type="component" value="Unassembled WGS sequence"/>
</dbReference>
<accession>A0A8X6VWC5</accession>
<sequence length="67" mass="7985">MWKRNALTIGTIFIVNFKMACMSWKKKKFDKESLGYQGLSAPQQTSNWEDAELKHDCQSEFKRLERR</sequence>